<reference evidence="1" key="1">
    <citation type="submission" date="2019-08" db="EMBL/GenBank/DDBJ databases">
        <authorList>
            <person name="Kucharzyk K."/>
            <person name="Murdoch R.W."/>
            <person name="Higgins S."/>
            <person name="Loffler F."/>
        </authorList>
    </citation>
    <scope>NUCLEOTIDE SEQUENCE</scope>
</reference>
<evidence type="ECO:0000313" key="1">
    <source>
        <dbReference type="EMBL" id="MPM18516.1"/>
    </source>
</evidence>
<dbReference type="EMBL" id="VSSQ01002998">
    <property type="protein sequence ID" value="MPM18516.1"/>
    <property type="molecule type" value="Genomic_DNA"/>
</dbReference>
<sequence>MNKIFRFVKNRIMKKYYTTIVVLFVFSTLLTSCRKDASIKDVKICNNPSGSQCPEDMTDFFGVETDTVHLFASLENASENVKVDVSWFYKGADTDKEEIMRGSFDSDENSTIHSMLYVNTPGWPVGEYSVVLQIAGSKSDPVEKTFKIE</sequence>
<protein>
    <recommendedName>
        <fullName evidence="2">DUF4625 domain-containing protein</fullName>
    </recommendedName>
</protein>
<name>A0A644XQM8_9ZZZZ</name>
<gene>
    <name evidence="1" type="ORF">SDC9_64928</name>
</gene>
<proteinExistence type="predicted"/>
<organism evidence="1">
    <name type="scientific">bioreactor metagenome</name>
    <dbReference type="NCBI Taxonomy" id="1076179"/>
    <lineage>
        <taxon>unclassified sequences</taxon>
        <taxon>metagenomes</taxon>
        <taxon>ecological metagenomes</taxon>
    </lineage>
</organism>
<dbReference type="PROSITE" id="PS51257">
    <property type="entry name" value="PROKAR_LIPOPROTEIN"/>
    <property type="match status" value="1"/>
</dbReference>
<evidence type="ECO:0008006" key="2">
    <source>
        <dbReference type="Google" id="ProtNLM"/>
    </source>
</evidence>
<accession>A0A644XQM8</accession>
<dbReference type="AlphaFoldDB" id="A0A644XQM8"/>
<comment type="caution">
    <text evidence="1">The sequence shown here is derived from an EMBL/GenBank/DDBJ whole genome shotgun (WGS) entry which is preliminary data.</text>
</comment>